<gene>
    <name evidence="1" type="primary">tagF</name>
    <name evidence="1" type="ORF">ACFOMP_00695</name>
</gene>
<comment type="caution">
    <text evidence="1">The sequence shown here is derived from an EMBL/GenBank/DDBJ whole genome shotgun (WGS) entry which is preliminary data.</text>
</comment>
<dbReference type="EMBL" id="JBHRXE010000001">
    <property type="protein sequence ID" value="MFC3567972.1"/>
    <property type="molecule type" value="Genomic_DNA"/>
</dbReference>
<organism evidence="1 2">
    <name type="scientific">Paracoccus simplex</name>
    <dbReference type="NCBI Taxonomy" id="2086346"/>
    <lineage>
        <taxon>Bacteria</taxon>
        <taxon>Pseudomonadati</taxon>
        <taxon>Pseudomonadota</taxon>
        <taxon>Alphaproteobacteria</taxon>
        <taxon>Rhodobacterales</taxon>
        <taxon>Paracoccaceae</taxon>
        <taxon>Paracoccus</taxon>
    </lineage>
</organism>
<evidence type="ECO:0000313" key="1">
    <source>
        <dbReference type="EMBL" id="MFC3567972.1"/>
    </source>
</evidence>
<dbReference type="Pfam" id="PF09867">
    <property type="entry name" value="TagF_N"/>
    <property type="match status" value="1"/>
</dbReference>
<evidence type="ECO:0000313" key="2">
    <source>
        <dbReference type="Proteomes" id="UP001595596"/>
    </source>
</evidence>
<dbReference type="InterPro" id="IPR038225">
    <property type="entry name" value="TagF_sf"/>
</dbReference>
<dbReference type="Proteomes" id="UP001595596">
    <property type="component" value="Unassembled WGS sequence"/>
</dbReference>
<name>A0ABV7RWU7_9RHOB</name>
<dbReference type="InterPro" id="IPR017748">
    <property type="entry name" value="TagF"/>
</dbReference>
<accession>A0ABV7RWU7</accession>
<reference evidence="2" key="1">
    <citation type="journal article" date="2019" name="Int. J. Syst. Evol. Microbiol.">
        <title>The Global Catalogue of Microorganisms (GCM) 10K type strain sequencing project: providing services to taxonomists for standard genome sequencing and annotation.</title>
        <authorList>
            <consortium name="The Broad Institute Genomics Platform"/>
            <consortium name="The Broad Institute Genome Sequencing Center for Infectious Disease"/>
            <person name="Wu L."/>
            <person name="Ma J."/>
        </authorList>
    </citation>
    <scope>NUCLEOTIDE SEQUENCE [LARGE SCALE GENOMIC DNA]</scope>
    <source>
        <strain evidence="2">VKM B-3226</strain>
    </source>
</reference>
<protein>
    <submittedName>
        <fullName evidence="1">Type VI secretion system-associated protein TagF</fullName>
    </submittedName>
</protein>
<sequence length="225" mass="23656">MSAEHRLTAGAAGLYGKHPGFGDFISAGLAEGWQGFGDWAQAVLGQWRDAAGPDWQAQFDAAPAVCFWIGPALTGAGQALRGVWLASRDRSGRRFPLIVAQAGGTPPVLDAAQDFYRAAHRALLDMLGAEGFDPREAARALDLPPPGHAAPGWPGFWAANPSLPPEGLLAQLAATDHAHATASRSYWWFQAAETGPSGLLCCQGWPSPPEIGWLIAGGAIREVEA</sequence>
<keyword evidence="2" id="KW-1185">Reference proteome</keyword>
<dbReference type="NCBIfam" id="TIGR03373">
    <property type="entry name" value="VI_minor_4"/>
    <property type="match status" value="1"/>
</dbReference>
<dbReference type="RefSeq" id="WP_379027483.1">
    <property type="nucleotide sequence ID" value="NZ_JBHRXE010000001.1"/>
</dbReference>
<dbReference type="Gene3D" id="3.40.1730.10">
    <property type="entry name" value="pa0076 domain"/>
    <property type="match status" value="1"/>
</dbReference>
<proteinExistence type="predicted"/>